<evidence type="ECO:0000256" key="1">
    <source>
        <dbReference type="SAM" id="MobiDB-lite"/>
    </source>
</evidence>
<dbReference type="InterPro" id="IPR008984">
    <property type="entry name" value="SMAD_FHA_dom_sf"/>
</dbReference>
<dbReference type="STRING" id="322104.A3LNK6"/>
<dbReference type="KEGG" id="pic:PICST_55913"/>
<dbReference type="OrthoDB" id="5348546at2759"/>
<feature type="region of interest" description="Disordered" evidence="1">
    <location>
        <begin position="288"/>
        <end position="344"/>
    </location>
</feature>
<dbReference type="FunCoup" id="A3LNK6">
    <property type="interactions" value="499"/>
</dbReference>
<accession>A3LNK6</accession>
<dbReference type="GeneID" id="4837437"/>
<proteinExistence type="predicted"/>
<gene>
    <name evidence="3" type="ORF">PICST_55913</name>
</gene>
<dbReference type="SUPFAM" id="SSF49879">
    <property type="entry name" value="SMAD/FHA domain"/>
    <property type="match status" value="1"/>
</dbReference>
<dbReference type="EMBL" id="CP000496">
    <property type="protein sequence ID" value="ABN64348.2"/>
    <property type="molecule type" value="Genomic_DNA"/>
</dbReference>
<evidence type="ECO:0000313" key="4">
    <source>
        <dbReference type="Proteomes" id="UP000002258"/>
    </source>
</evidence>
<dbReference type="InParanoid" id="A3LNK6"/>
<evidence type="ECO:0000313" key="3">
    <source>
        <dbReference type="EMBL" id="ABN64348.2"/>
    </source>
</evidence>
<feature type="non-terminal residue" evidence="3">
    <location>
        <position position="1"/>
    </location>
</feature>
<dbReference type="AlphaFoldDB" id="A3LNK6"/>
<dbReference type="HOGENOM" id="CLU_027153_0_0_1"/>
<reference evidence="3 4" key="1">
    <citation type="journal article" date="2007" name="Nat. Biotechnol.">
        <title>Genome sequence of the lignocellulose-bioconverting and xylose-fermenting yeast Pichia stipitis.</title>
        <authorList>
            <person name="Jeffries T.W."/>
            <person name="Grigoriev I.V."/>
            <person name="Grimwood J."/>
            <person name="Laplaza J.M."/>
            <person name="Aerts A."/>
            <person name="Salamov A."/>
            <person name="Schmutz J."/>
            <person name="Lindquist E."/>
            <person name="Dehal P."/>
            <person name="Shapiro H."/>
            <person name="Jin Y.S."/>
            <person name="Passoth V."/>
            <person name="Richardson P.M."/>
        </authorList>
    </citation>
    <scope>NUCLEOTIDE SEQUENCE [LARGE SCALE GENOMIC DNA]</scope>
    <source>
        <strain evidence="4">ATCC 58785 / CBS 6054 / NBRC 10063 / NRRL Y-11545</strain>
    </source>
</reference>
<feature type="region of interest" description="Disordered" evidence="1">
    <location>
        <begin position="256"/>
        <end position="275"/>
    </location>
</feature>
<sequence>TKMSAQFPPSSPLISNDDYAVSDPFAVKSSYSKGQVEERGRTDYPTPNPSSALFRSSSPKKPRMNSDKILKLLRRTKVAINKDFNILHPDARVLRIPLVTSKSHITIGRSSKTCDYALNSHDSYISRSHVSVCHNAEHIVLSCIGSNGVAIRIPKPCFVYATSAKNHFVVMENKSGKPLDITNMDLQKTRRSIVLDANHTEFFVRKNETVTLPRFSNVLLEISEQVLLLNPEDIEEELTEDEMPVLIQNEPMATPLKAPLKNFPPRTPQKSLVHPKPVSSFKIFEEVNKEEPKTPSPSVSPQLFRQSTPLNDKSNTFSNPSTPKTKRASSEEPPKQKKKSKKTSEIEKVEINQEWIKDINNVEEINNILINHLAFSRLSSTPASFLNTISVVASKLELRQIRVLLHNIKCIGVIYREGKDAAGKPLEEEYYYISENDDDAKRTALVANVKGHGGLRSCRRTHKQYYWKKPAPIKK</sequence>
<dbReference type="OMA" id="KCIGVIY"/>
<name>A3LNK6_PICST</name>
<keyword evidence="4" id="KW-1185">Reference proteome</keyword>
<dbReference type="Gene3D" id="2.60.200.20">
    <property type="match status" value="1"/>
</dbReference>
<protein>
    <recommendedName>
        <fullName evidence="2">FHA domain-containing protein</fullName>
    </recommendedName>
</protein>
<dbReference type="InterPro" id="IPR000253">
    <property type="entry name" value="FHA_dom"/>
</dbReference>
<evidence type="ECO:0000259" key="2">
    <source>
        <dbReference type="PROSITE" id="PS50006"/>
    </source>
</evidence>
<dbReference type="Proteomes" id="UP000002258">
    <property type="component" value="Chromosome 2"/>
</dbReference>
<feature type="domain" description="FHA" evidence="2">
    <location>
        <begin position="105"/>
        <end position="151"/>
    </location>
</feature>
<feature type="compositionally biased region" description="Polar residues" evidence="1">
    <location>
        <begin position="296"/>
        <end position="323"/>
    </location>
</feature>
<feature type="region of interest" description="Disordered" evidence="1">
    <location>
        <begin position="30"/>
        <end position="65"/>
    </location>
</feature>
<dbReference type="PROSITE" id="PS50006">
    <property type="entry name" value="FHA_DOMAIN"/>
    <property type="match status" value="1"/>
</dbReference>
<dbReference type="RefSeq" id="XP_001382377.2">
    <property type="nucleotide sequence ID" value="XM_001382340.1"/>
</dbReference>
<dbReference type="eggNOG" id="ENOG502RZJP">
    <property type="taxonomic scope" value="Eukaryota"/>
</dbReference>
<organism evidence="3 4">
    <name type="scientific">Scheffersomyces stipitis (strain ATCC 58785 / CBS 6054 / NBRC 10063 / NRRL Y-11545)</name>
    <name type="common">Yeast</name>
    <name type="synonym">Pichia stipitis</name>
    <dbReference type="NCBI Taxonomy" id="322104"/>
    <lineage>
        <taxon>Eukaryota</taxon>
        <taxon>Fungi</taxon>
        <taxon>Dikarya</taxon>
        <taxon>Ascomycota</taxon>
        <taxon>Saccharomycotina</taxon>
        <taxon>Pichiomycetes</taxon>
        <taxon>Debaryomycetaceae</taxon>
        <taxon>Scheffersomyces</taxon>
    </lineage>
</organism>